<evidence type="ECO:0000256" key="1">
    <source>
        <dbReference type="ARBA" id="ARBA00001947"/>
    </source>
</evidence>
<dbReference type="GO" id="GO:0006013">
    <property type="term" value="P:mannose metabolic process"/>
    <property type="evidence" value="ECO:0007669"/>
    <property type="project" value="InterPro"/>
</dbReference>
<dbReference type="PANTHER" id="PTHR11607:SF3">
    <property type="entry name" value="LYSOSOMAL ALPHA-MANNOSIDASE"/>
    <property type="match status" value="1"/>
</dbReference>
<dbReference type="RefSeq" id="WP_091525231.1">
    <property type="nucleotide sequence ID" value="NZ_LT629772.1"/>
</dbReference>
<keyword evidence="5" id="KW-1185">Reference proteome</keyword>
<comment type="cofactor">
    <cofactor evidence="1">
        <name>Zn(2+)</name>
        <dbReference type="ChEBI" id="CHEBI:29105"/>
    </cofactor>
</comment>
<dbReference type="SUPFAM" id="SSF88713">
    <property type="entry name" value="Glycoside hydrolase/deacetylase"/>
    <property type="match status" value="1"/>
</dbReference>
<dbReference type="Gene3D" id="3.20.110.10">
    <property type="entry name" value="Glycoside hydrolase 38, N terminal domain"/>
    <property type="match status" value="1"/>
</dbReference>
<keyword evidence="4" id="KW-0378">Hydrolase</keyword>
<dbReference type="InterPro" id="IPR000602">
    <property type="entry name" value="Glyco_hydro_38_N"/>
</dbReference>
<dbReference type="STRING" id="630515.SAMN04489812_2521"/>
<dbReference type="InterPro" id="IPR011330">
    <property type="entry name" value="Glyco_hydro/deAcase_b/a-brl"/>
</dbReference>
<accession>A0A1H1TTZ4</accession>
<dbReference type="AlphaFoldDB" id="A0A1H1TTZ4"/>
<dbReference type="Pfam" id="PF01074">
    <property type="entry name" value="Glyco_hydro_38N"/>
    <property type="match status" value="1"/>
</dbReference>
<evidence type="ECO:0000256" key="2">
    <source>
        <dbReference type="ARBA" id="ARBA00022833"/>
    </source>
</evidence>
<dbReference type="CDD" id="cd10791">
    <property type="entry name" value="GH38N_AMII_like_1"/>
    <property type="match status" value="1"/>
</dbReference>
<evidence type="ECO:0000313" key="4">
    <source>
        <dbReference type="EMBL" id="SDS63672.1"/>
    </source>
</evidence>
<sequence>MTTKALIKDHPWSSEKARAGTVAQAVAATAELGELTVRVIPEHLVRRGDQGRERTLRVLIERDGAPVSGAHGAGWSYTLRSGADQLPVHAEPGPADTVRLFTPVADQANPVTLTVANAGTSADLEFVLEPPRDWTIHLVHHSHLDIGYTDPQGVVLGEHVSFLDSCLDLTGSTDDWEDDAKFRWAVESLWSFEQWAAARPEHRVQQLIDRVKEGRVELTAMPYNLHTDTCSTDELHELLRLAQRVEKKYGVKLKSAMQTDVPGTVAGLPDALAALDIRYLSVAHNWAGRSVPQLVGGQHLPRLFRWRSPAGNEVLVWMTDSPHGLAYMEGPVLGFDTSYDMVDDLLPAYLTSMATNPYPFPPGMFGWHGPAVEDREPYPWDILHLRVQGHFGDNAPPRLILAETVKQWNETWESPRIRLSTNADFFEDAEARLGDQIQTFEGDWGDWWVEGVGSGARQQAMVRQAQASVNSSQSAYGLAAAGRPAEPSNTAGRVDTEASQVYHFVSLFNEHTWGAANSWTHSDAGMNSGSQQEIWKFANAINGFDEAATMADHAASALGSVLPINPDATVSFWAVNPTAVPRASGTVRLFLRESRVPLNRLITVTDGRTGAELPFVETPQINPDHRDAGRFVDVRIADVPSFGQVRIDITQGDPVPPTDGAGGDLEWGADFFGRPSSANIPAPGTPAILENDHLRVEVDLAKVVIRSIIEKGTGRELVNSDAVVGFNGYVYDTYTTAGGYNHQANKTSVSEELELLGSRTLARPAALIEWVDDGVEQRLAYEWTADGVNRGWTMLRLGADDAHLVIDNRFDKPSTMTKESAYLSFPFAVDQPDVKYEITGAQTGSGLDHVPGAPRHMRAVRSFVTLTDDRGPVAWVTRDAPLVQSETIALPYAPFPDSTAPREPGTLYSWVHNNIWDTNFPAQQAFEATWRYAVGVRRADETDLDPAVLGVRTAAAVDQPLLGILAAGPADSTDAVRSLLSVDDPRVRVIAVRPIEGPDGRDDLQVRLQSYVDQPVTVAINLTSTPTAAWATTFLGDDHDQLEVAAAEDGASVSVSVPRLGAAAVRLRW</sequence>
<dbReference type="InterPro" id="IPR011013">
    <property type="entry name" value="Gal_mutarotase_sf_dom"/>
</dbReference>
<organism evidence="4 5">
    <name type="scientific">Microlunatus soli</name>
    <dbReference type="NCBI Taxonomy" id="630515"/>
    <lineage>
        <taxon>Bacteria</taxon>
        <taxon>Bacillati</taxon>
        <taxon>Actinomycetota</taxon>
        <taxon>Actinomycetes</taxon>
        <taxon>Propionibacteriales</taxon>
        <taxon>Propionibacteriaceae</taxon>
        <taxon>Microlunatus</taxon>
    </lineage>
</organism>
<dbReference type="InterPro" id="IPR027291">
    <property type="entry name" value="Glyco_hydro_38_N_sf"/>
</dbReference>
<feature type="domain" description="Glycoside hydrolase family 38 N-terminal" evidence="3">
    <location>
        <begin position="135"/>
        <end position="431"/>
    </location>
</feature>
<keyword evidence="2" id="KW-0862">Zinc</keyword>
<dbReference type="Proteomes" id="UP000199103">
    <property type="component" value="Chromosome I"/>
</dbReference>
<dbReference type="SUPFAM" id="SSF74650">
    <property type="entry name" value="Galactose mutarotase-like"/>
    <property type="match status" value="1"/>
</dbReference>
<reference evidence="4 5" key="1">
    <citation type="submission" date="2016-10" db="EMBL/GenBank/DDBJ databases">
        <authorList>
            <person name="de Groot N.N."/>
        </authorList>
    </citation>
    <scope>NUCLEOTIDE SEQUENCE [LARGE SCALE GENOMIC DNA]</scope>
    <source>
        <strain evidence="4 5">DSM 21800</strain>
    </source>
</reference>
<evidence type="ECO:0000259" key="3">
    <source>
        <dbReference type="Pfam" id="PF01074"/>
    </source>
</evidence>
<name>A0A1H1TTZ4_9ACTN</name>
<dbReference type="EMBL" id="LT629772">
    <property type="protein sequence ID" value="SDS63672.1"/>
    <property type="molecule type" value="Genomic_DNA"/>
</dbReference>
<dbReference type="GO" id="GO:0030246">
    <property type="term" value="F:carbohydrate binding"/>
    <property type="evidence" value="ECO:0007669"/>
    <property type="project" value="InterPro"/>
</dbReference>
<proteinExistence type="predicted"/>
<protein>
    <submittedName>
        <fullName evidence="4">Glycosyl hydrolases family 38 N-terminal domain-containing protein</fullName>
    </submittedName>
</protein>
<evidence type="ECO:0000313" key="5">
    <source>
        <dbReference type="Proteomes" id="UP000199103"/>
    </source>
</evidence>
<dbReference type="InterPro" id="IPR050843">
    <property type="entry name" value="Glycosyl_Hydrlase_38"/>
</dbReference>
<dbReference type="GO" id="GO:0004559">
    <property type="term" value="F:alpha-mannosidase activity"/>
    <property type="evidence" value="ECO:0007669"/>
    <property type="project" value="InterPro"/>
</dbReference>
<dbReference type="OrthoDB" id="237949at2"/>
<dbReference type="PANTHER" id="PTHR11607">
    <property type="entry name" value="ALPHA-MANNOSIDASE"/>
    <property type="match status" value="1"/>
</dbReference>
<gene>
    <name evidence="4" type="ORF">SAMN04489812_2521</name>
</gene>